<organism evidence="1 2">
    <name type="scientific">Prunus armeniaca</name>
    <name type="common">Apricot</name>
    <name type="synonym">Armeniaca vulgaris</name>
    <dbReference type="NCBI Taxonomy" id="36596"/>
    <lineage>
        <taxon>Eukaryota</taxon>
        <taxon>Viridiplantae</taxon>
        <taxon>Streptophyta</taxon>
        <taxon>Embryophyta</taxon>
        <taxon>Tracheophyta</taxon>
        <taxon>Spermatophyta</taxon>
        <taxon>Magnoliopsida</taxon>
        <taxon>eudicotyledons</taxon>
        <taxon>Gunneridae</taxon>
        <taxon>Pentapetalae</taxon>
        <taxon>rosids</taxon>
        <taxon>fabids</taxon>
        <taxon>Rosales</taxon>
        <taxon>Rosaceae</taxon>
        <taxon>Amygdaloideae</taxon>
        <taxon>Amygdaleae</taxon>
        <taxon>Prunus</taxon>
    </lineage>
</organism>
<dbReference type="GO" id="GO:0071169">
    <property type="term" value="P:establishment of protein localization to chromatin"/>
    <property type="evidence" value="ECO:0007669"/>
    <property type="project" value="TreeGrafter"/>
</dbReference>
<dbReference type="PANTHER" id="PTHR21704:SF18">
    <property type="entry name" value="NIPPED-B-LIKE PROTEIN"/>
    <property type="match status" value="1"/>
</dbReference>
<reference evidence="2" key="1">
    <citation type="journal article" date="2020" name="Genome Biol.">
        <title>Gamete binning: chromosome-level and haplotype-resolved genome assembly enabled by high-throughput single-cell sequencing of gamete genomes.</title>
        <authorList>
            <person name="Campoy J.A."/>
            <person name="Sun H."/>
            <person name="Goel M."/>
            <person name="Jiao W.-B."/>
            <person name="Folz-Donahue K."/>
            <person name="Wang N."/>
            <person name="Rubio M."/>
            <person name="Liu C."/>
            <person name="Kukat C."/>
            <person name="Ruiz D."/>
            <person name="Huettel B."/>
            <person name="Schneeberger K."/>
        </authorList>
    </citation>
    <scope>NUCLEOTIDE SEQUENCE [LARGE SCALE GENOMIC DNA]</scope>
    <source>
        <strain evidence="2">cv. Rojo Pasion</strain>
    </source>
</reference>
<dbReference type="GO" id="GO:0061775">
    <property type="term" value="F:cohesin loader activity"/>
    <property type="evidence" value="ECO:0007669"/>
    <property type="project" value="InterPro"/>
</dbReference>
<dbReference type="EMBL" id="CAEKKB010000005">
    <property type="protein sequence ID" value="CAB4309699.1"/>
    <property type="molecule type" value="Genomic_DNA"/>
</dbReference>
<dbReference type="Proteomes" id="UP000507245">
    <property type="component" value="Unassembled WGS sequence"/>
</dbReference>
<dbReference type="GO" id="GO:1990414">
    <property type="term" value="P:replication-born double-strand break repair via sister chromatid exchange"/>
    <property type="evidence" value="ECO:0007669"/>
    <property type="project" value="TreeGrafter"/>
</dbReference>
<evidence type="ECO:0000313" key="2">
    <source>
        <dbReference type="Proteomes" id="UP000507245"/>
    </source>
</evidence>
<dbReference type="InterPro" id="IPR033031">
    <property type="entry name" value="Scc2/Nipped-B"/>
</dbReference>
<dbReference type="GO" id="GO:0003682">
    <property type="term" value="F:chromatin binding"/>
    <property type="evidence" value="ECO:0007669"/>
    <property type="project" value="TreeGrafter"/>
</dbReference>
<evidence type="ECO:0000313" key="1">
    <source>
        <dbReference type="EMBL" id="CAB4309699.1"/>
    </source>
</evidence>
<dbReference type="GO" id="GO:0140588">
    <property type="term" value="P:chromatin looping"/>
    <property type="evidence" value="ECO:0007669"/>
    <property type="project" value="InterPro"/>
</dbReference>
<dbReference type="Pfam" id="PF12765">
    <property type="entry name" value="Cohesin_HEAT"/>
    <property type="match status" value="1"/>
</dbReference>
<gene>
    <name evidence="1" type="ORF">ORAREDHAP_LOCUS31020</name>
</gene>
<dbReference type="GO" id="GO:0010468">
    <property type="term" value="P:regulation of gene expression"/>
    <property type="evidence" value="ECO:0007669"/>
    <property type="project" value="InterPro"/>
</dbReference>
<dbReference type="GO" id="GO:0090694">
    <property type="term" value="C:Scc2-Scc4 cohesin loading complex"/>
    <property type="evidence" value="ECO:0007669"/>
    <property type="project" value="TreeGrafter"/>
</dbReference>
<dbReference type="InterPro" id="IPR026003">
    <property type="entry name" value="Cohesin_HEAT"/>
</dbReference>
<dbReference type="GO" id="GO:0034087">
    <property type="term" value="P:establishment of mitotic sister chromatid cohesion"/>
    <property type="evidence" value="ECO:0007669"/>
    <property type="project" value="TreeGrafter"/>
</dbReference>
<dbReference type="AlphaFoldDB" id="A0A6J5X7B5"/>
<dbReference type="InterPro" id="IPR016024">
    <property type="entry name" value="ARM-type_fold"/>
</dbReference>
<dbReference type="PANTHER" id="PTHR21704">
    <property type="entry name" value="NIPPED-B-LIKE PROTEIN DELANGIN SCC2-RELATED"/>
    <property type="match status" value="1"/>
</dbReference>
<accession>A0A6J5X7B5</accession>
<sequence>MENSPVIRAKALRAVSIIVEADLQVLGDKRVQSAVEGRFCDSAISVREAALELVGRHIASHPDVAERIKDTGVSVRKRSIKIIRDVCVSNANFSEFTKACIAIISRTGDDESSIKDIVCKTFYEFWFEEPTGSQTQFFGDGSSVPLEVAKKTEQIVEMLRRMPSHQLLVTVIKSNLALDFFPNQLKLPCLTCICRGNEYPGRREADVSIYASFARF</sequence>
<dbReference type="OrthoDB" id="418242at2759"/>
<proteinExistence type="predicted"/>
<protein>
    <recommendedName>
        <fullName evidence="3">Condensin complex subunit 1 C-terminal domain-containing protein</fullName>
    </recommendedName>
</protein>
<dbReference type="SUPFAM" id="SSF48371">
    <property type="entry name" value="ARM repeat"/>
    <property type="match status" value="1"/>
</dbReference>
<evidence type="ECO:0008006" key="3">
    <source>
        <dbReference type="Google" id="ProtNLM"/>
    </source>
</evidence>
<keyword evidence="2" id="KW-1185">Reference proteome</keyword>
<name>A0A6J5X7B5_PRUAR</name>